<sequence length="60" mass="6840">MQRPVPKGEGFRSARLPPGLSPYLLSLCLRIIQRKTASHFCWKCSNPLGRIRIPAFFTIL</sequence>
<dbReference type="Proteomes" id="UP000312784">
    <property type="component" value="Unassembled WGS sequence"/>
</dbReference>
<keyword evidence="2" id="KW-1185">Reference proteome</keyword>
<accession>A0ABY2XZ01</accession>
<evidence type="ECO:0000313" key="1">
    <source>
        <dbReference type="EMBL" id="TNV10414.1"/>
    </source>
</evidence>
<organism evidence="1 2">
    <name type="scientific">Ochrobactrum teleogrylli</name>
    <dbReference type="NCBI Taxonomy" id="2479765"/>
    <lineage>
        <taxon>Bacteria</taxon>
        <taxon>Pseudomonadati</taxon>
        <taxon>Pseudomonadota</taxon>
        <taxon>Alphaproteobacteria</taxon>
        <taxon>Hyphomicrobiales</taxon>
        <taxon>Brucellaceae</taxon>
        <taxon>Brucella/Ochrobactrum group</taxon>
        <taxon>Ochrobactrum</taxon>
    </lineage>
</organism>
<evidence type="ECO:0000313" key="2">
    <source>
        <dbReference type="Proteomes" id="UP000312784"/>
    </source>
</evidence>
<protein>
    <submittedName>
        <fullName evidence="1">Uncharacterized protein</fullName>
    </submittedName>
</protein>
<dbReference type="EMBL" id="VEWL01000018">
    <property type="protein sequence ID" value="TNV10414.1"/>
    <property type="molecule type" value="Genomic_DNA"/>
</dbReference>
<name>A0ABY2XZ01_9HYPH</name>
<comment type="caution">
    <text evidence="1">The sequence shown here is derived from an EMBL/GenBank/DDBJ whole genome shotgun (WGS) entry which is preliminary data.</text>
</comment>
<gene>
    <name evidence="1" type="ORF">FIC94_20200</name>
</gene>
<proteinExistence type="predicted"/>
<reference evidence="1 2" key="1">
    <citation type="submission" date="2019-06" db="EMBL/GenBank/DDBJ databases">
        <title>Ochrobactrum cricket sp.nov., isolated from the insect Teleogryllus occipitalis living in deserted cropland.</title>
        <authorList>
            <person name="Hu M."/>
        </authorList>
    </citation>
    <scope>NUCLEOTIDE SEQUENCE [LARGE SCALE GENOMIC DNA]</scope>
    <source>
        <strain evidence="1 2">LCB8</strain>
    </source>
</reference>